<dbReference type="PRINTS" id="PR00449">
    <property type="entry name" value="RASTRNSFRMNG"/>
</dbReference>
<dbReference type="FunFam" id="3.40.50.300:FF:000808">
    <property type="entry name" value="Small GTP-binding protein, putative"/>
    <property type="match status" value="1"/>
</dbReference>
<dbReference type="SUPFAM" id="SSF52540">
    <property type="entry name" value="P-loop containing nucleoside triphosphate hydrolases"/>
    <property type="match status" value="1"/>
</dbReference>
<dbReference type="SMART" id="SM00173">
    <property type="entry name" value="RAS"/>
    <property type="match status" value="1"/>
</dbReference>
<dbReference type="Pfam" id="PF00071">
    <property type="entry name" value="Ras"/>
    <property type="match status" value="1"/>
</dbReference>
<dbReference type="InterPro" id="IPR001806">
    <property type="entry name" value="Small_GTPase"/>
</dbReference>
<reference evidence="3 4" key="1">
    <citation type="submission" date="2023-03" db="EMBL/GenBank/DDBJ databases">
        <title>High-quality genome of Scylla paramamosain provides insights in environmental adaptation.</title>
        <authorList>
            <person name="Zhang L."/>
        </authorList>
    </citation>
    <scope>NUCLEOTIDE SEQUENCE [LARGE SCALE GENOMIC DNA]</scope>
    <source>
        <strain evidence="3">LZ_2023a</strain>
        <tissue evidence="3">Muscle</tissue>
    </source>
</reference>
<dbReference type="NCBIfam" id="TIGR00231">
    <property type="entry name" value="small_GTP"/>
    <property type="match status" value="1"/>
</dbReference>
<evidence type="ECO:0000256" key="2">
    <source>
        <dbReference type="ARBA" id="ARBA00022741"/>
    </source>
</evidence>
<dbReference type="PROSITE" id="PS51421">
    <property type="entry name" value="RAS"/>
    <property type="match status" value="1"/>
</dbReference>
<keyword evidence="4" id="KW-1185">Reference proteome</keyword>
<dbReference type="EMBL" id="JARAKH010000030">
    <property type="protein sequence ID" value="KAK8387178.1"/>
    <property type="molecule type" value="Genomic_DNA"/>
</dbReference>
<name>A0AAW0THJ2_SCYPA</name>
<protein>
    <submittedName>
        <fullName evidence="3">Uncharacterized protein</fullName>
    </submittedName>
</protein>
<dbReference type="GO" id="GO:0005525">
    <property type="term" value="F:GTP binding"/>
    <property type="evidence" value="ECO:0007669"/>
    <property type="project" value="InterPro"/>
</dbReference>
<dbReference type="InterPro" id="IPR027417">
    <property type="entry name" value="P-loop_NTPase"/>
</dbReference>
<keyword evidence="2" id="KW-0547">Nucleotide-binding</keyword>
<sequence>MKTVAVKIVILGSQGVGKTSLVTRYETKSFQKNTSSTIGASFSNVEAIIDDVKVKMQVWDTAGQERFRSMAPMYYRGANAALLAWAHELTHRVEGELMLVVVGNKMDLAEQRVVPAATARNYADSIGAPFFETSALDNTGVQEMFQEVAASMVQQAETNTNPNLRVYSNEQGKNRRGSILQLGEDGGERARGGGCC</sequence>
<dbReference type="SMART" id="SM00175">
    <property type="entry name" value="RAB"/>
    <property type="match status" value="1"/>
</dbReference>
<organism evidence="3 4">
    <name type="scientific">Scylla paramamosain</name>
    <name type="common">Mud crab</name>
    <dbReference type="NCBI Taxonomy" id="85552"/>
    <lineage>
        <taxon>Eukaryota</taxon>
        <taxon>Metazoa</taxon>
        <taxon>Ecdysozoa</taxon>
        <taxon>Arthropoda</taxon>
        <taxon>Crustacea</taxon>
        <taxon>Multicrustacea</taxon>
        <taxon>Malacostraca</taxon>
        <taxon>Eumalacostraca</taxon>
        <taxon>Eucarida</taxon>
        <taxon>Decapoda</taxon>
        <taxon>Pleocyemata</taxon>
        <taxon>Brachyura</taxon>
        <taxon>Eubrachyura</taxon>
        <taxon>Portunoidea</taxon>
        <taxon>Portunidae</taxon>
        <taxon>Portuninae</taxon>
        <taxon>Scylla</taxon>
    </lineage>
</organism>
<dbReference type="Gene3D" id="3.40.50.300">
    <property type="entry name" value="P-loop containing nucleotide triphosphate hydrolases"/>
    <property type="match status" value="1"/>
</dbReference>
<evidence type="ECO:0000313" key="4">
    <source>
        <dbReference type="Proteomes" id="UP001487740"/>
    </source>
</evidence>
<comment type="caution">
    <text evidence="3">The sequence shown here is derived from an EMBL/GenBank/DDBJ whole genome shotgun (WGS) entry which is preliminary data.</text>
</comment>
<dbReference type="AlphaFoldDB" id="A0AAW0THJ2"/>
<dbReference type="SMART" id="SM00174">
    <property type="entry name" value="RHO"/>
    <property type="match status" value="1"/>
</dbReference>
<dbReference type="PROSITE" id="PS51419">
    <property type="entry name" value="RAB"/>
    <property type="match status" value="1"/>
</dbReference>
<dbReference type="PANTHER" id="PTHR47978">
    <property type="match status" value="1"/>
</dbReference>
<comment type="similarity">
    <text evidence="1">Belongs to the small GTPase superfamily. Rab family.</text>
</comment>
<dbReference type="CDD" id="cd00154">
    <property type="entry name" value="Rab"/>
    <property type="match status" value="1"/>
</dbReference>
<accession>A0AAW0THJ2</accession>
<dbReference type="GO" id="GO:0003924">
    <property type="term" value="F:GTPase activity"/>
    <property type="evidence" value="ECO:0007669"/>
    <property type="project" value="InterPro"/>
</dbReference>
<proteinExistence type="inferred from homology"/>
<dbReference type="Proteomes" id="UP001487740">
    <property type="component" value="Unassembled WGS sequence"/>
</dbReference>
<gene>
    <name evidence="3" type="ORF">O3P69_018081</name>
</gene>
<dbReference type="InterPro" id="IPR005225">
    <property type="entry name" value="Small_GTP-bd"/>
</dbReference>
<evidence type="ECO:0000256" key="1">
    <source>
        <dbReference type="ARBA" id="ARBA00006270"/>
    </source>
</evidence>
<evidence type="ECO:0000313" key="3">
    <source>
        <dbReference type="EMBL" id="KAK8387178.1"/>
    </source>
</evidence>